<keyword evidence="6" id="KW-1185">Reference proteome</keyword>
<keyword evidence="3 5" id="KW-0808">Transferase</keyword>
<dbReference type="Proteomes" id="UP000465601">
    <property type="component" value="Unassembled WGS sequence"/>
</dbReference>
<accession>A0A833HPU1</accession>
<dbReference type="PANTHER" id="PTHR43630">
    <property type="entry name" value="POLY-BETA-1,6-N-ACETYL-D-GLUCOSAMINE SYNTHASE"/>
    <property type="match status" value="1"/>
</dbReference>
<dbReference type="Pfam" id="PF00535">
    <property type="entry name" value="Glycos_transf_2"/>
    <property type="match status" value="1"/>
</dbReference>
<dbReference type="InterPro" id="IPR001173">
    <property type="entry name" value="Glyco_trans_2-like"/>
</dbReference>
<dbReference type="PANTHER" id="PTHR43630:SF1">
    <property type="entry name" value="POLY-BETA-1,6-N-ACETYL-D-GLUCOSAMINE SYNTHASE"/>
    <property type="match status" value="1"/>
</dbReference>
<sequence>MRASAIIPAYNEENRIGTVLKAVEGHPFIIEVIVVNDGSQDDTAEEVSNYRVKLVDLPENKGKAEAIKVGLSYCSGEYIIMLDADLIGLRHQHISALLEPLEDDHMDMTLGIFKGGRLITDLAQKIAPNLSGQRAMKASLIQDVLQLDTEGYSLEMALSRLIKDKQLKVQRVLLENISHVTKEEKLGFYEGTKWRMKMYKDILKYWFN</sequence>
<feature type="domain" description="Glycosyltransferase 2-like" evidence="4">
    <location>
        <begin position="4"/>
        <end position="116"/>
    </location>
</feature>
<comment type="similarity">
    <text evidence="1">Belongs to the glycosyltransferase 2 family.</text>
</comment>
<dbReference type="AlphaFoldDB" id="A0A833HPU1"/>
<dbReference type="InterPro" id="IPR029044">
    <property type="entry name" value="Nucleotide-diphossugar_trans"/>
</dbReference>
<evidence type="ECO:0000256" key="3">
    <source>
        <dbReference type="ARBA" id="ARBA00022679"/>
    </source>
</evidence>
<dbReference type="EMBL" id="WBZB01000013">
    <property type="protein sequence ID" value="KAB3531343.1"/>
    <property type="molecule type" value="Genomic_DNA"/>
</dbReference>
<dbReference type="RefSeq" id="WP_151865069.1">
    <property type="nucleotide sequence ID" value="NZ_WBZB01000013.1"/>
</dbReference>
<gene>
    <name evidence="5" type="ORF">F8153_03970</name>
</gene>
<dbReference type="OrthoDB" id="9810303at2"/>
<comment type="caution">
    <text evidence="5">The sequence shown here is derived from an EMBL/GenBank/DDBJ whole genome shotgun (WGS) entry which is preliminary data.</text>
</comment>
<reference evidence="5 6" key="1">
    <citation type="submission" date="2019-10" db="EMBL/GenBank/DDBJ databases">
        <title>Alkaliphilus serpentinus sp. nov. and Alkaliphilus pronyensis sp. nov., two novel anaerobic alkaliphilic species isolated from the serpentinized-hosted hydrothermal field of the Prony Bay (New Caledonia).</title>
        <authorList>
            <person name="Postec A."/>
        </authorList>
    </citation>
    <scope>NUCLEOTIDE SEQUENCE [LARGE SCALE GENOMIC DNA]</scope>
    <source>
        <strain evidence="5 6">LacT</strain>
    </source>
</reference>
<dbReference type="GO" id="GO:0016757">
    <property type="term" value="F:glycosyltransferase activity"/>
    <property type="evidence" value="ECO:0007669"/>
    <property type="project" value="UniProtKB-KW"/>
</dbReference>
<dbReference type="CDD" id="cd04179">
    <property type="entry name" value="DPM_DPG-synthase_like"/>
    <property type="match status" value="1"/>
</dbReference>
<evidence type="ECO:0000313" key="5">
    <source>
        <dbReference type="EMBL" id="KAB3531343.1"/>
    </source>
</evidence>
<protein>
    <submittedName>
        <fullName evidence="5">Glycosyltransferase family 2 protein</fullName>
    </submittedName>
</protein>
<evidence type="ECO:0000256" key="1">
    <source>
        <dbReference type="ARBA" id="ARBA00006739"/>
    </source>
</evidence>
<evidence type="ECO:0000313" key="6">
    <source>
        <dbReference type="Proteomes" id="UP000465601"/>
    </source>
</evidence>
<dbReference type="SUPFAM" id="SSF53448">
    <property type="entry name" value="Nucleotide-diphospho-sugar transferases"/>
    <property type="match status" value="1"/>
</dbReference>
<evidence type="ECO:0000256" key="2">
    <source>
        <dbReference type="ARBA" id="ARBA00022676"/>
    </source>
</evidence>
<keyword evidence="2" id="KW-0328">Glycosyltransferase</keyword>
<organism evidence="5 6">
    <name type="scientific">Alkaliphilus serpentinus</name>
    <dbReference type="NCBI Taxonomy" id="1482731"/>
    <lineage>
        <taxon>Bacteria</taxon>
        <taxon>Bacillati</taxon>
        <taxon>Bacillota</taxon>
        <taxon>Clostridia</taxon>
        <taxon>Peptostreptococcales</taxon>
        <taxon>Natronincolaceae</taxon>
        <taxon>Alkaliphilus</taxon>
    </lineage>
</organism>
<name>A0A833HPU1_9FIRM</name>
<evidence type="ECO:0000259" key="4">
    <source>
        <dbReference type="Pfam" id="PF00535"/>
    </source>
</evidence>
<dbReference type="Gene3D" id="3.90.550.10">
    <property type="entry name" value="Spore Coat Polysaccharide Biosynthesis Protein SpsA, Chain A"/>
    <property type="match status" value="1"/>
</dbReference>
<proteinExistence type="inferred from homology"/>